<keyword evidence="1" id="KW-0472">Membrane</keyword>
<keyword evidence="1" id="KW-0812">Transmembrane</keyword>
<evidence type="ECO:0000313" key="2">
    <source>
        <dbReference type="EMBL" id="MBA2874675.1"/>
    </source>
</evidence>
<evidence type="ECO:0000256" key="1">
    <source>
        <dbReference type="SAM" id="Phobius"/>
    </source>
</evidence>
<comment type="caution">
    <text evidence="2">The sequence shown here is derived from an EMBL/GenBank/DDBJ whole genome shotgun (WGS) entry which is preliminary data.</text>
</comment>
<gene>
    <name evidence="2" type="ORF">HNR31_001446</name>
</gene>
<keyword evidence="3" id="KW-1185">Reference proteome</keyword>
<feature type="transmembrane region" description="Helical" evidence="1">
    <location>
        <begin position="7"/>
        <end position="26"/>
    </location>
</feature>
<accession>A0A7W0BYL2</accession>
<reference evidence="2 3" key="1">
    <citation type="submission" date="2020-07" db="EMBL/GenBank/DDBJ databases">
        <title>Genomic Encyclopedia of Type Strains, Phase IV (KMG-IV): sequencing the most valuable type-strain genomes for metagenomic binning, comparative biology and taxonomic classification.</title>
        <authorList>
            <person name="Goeker M."/>
        </authorList>
    </citation>
    <scope>NUCLEOTIDE SEQUENCE [LARGE SCALE GENOMIC DNA]</scope>
    <source>
        <strain evidence="2 3">DSM 15730</strain>
    </source>
</reference>
<dbReference type="Proteomes" id="UP000523087">
    <property type="component" value="Unassembled WGS sequence"/>
</dbReference>
<proteinExistence type="predicted"/>
<name>A0A7W0BYL2_9BACL</name>
<dbReference type="EMBL" id="JACDUT010000004">
    <property type="protein sequence ID" value="MBA2874675.1"/>
    <property type="molecule type" value="Genomic_DNA"/>
</dbReference>
<organism evidence="2 3">
    <name type="scientific">Thermaerobacillus caldiproteolyticus</name>
    <dbReference type="NCBI Taxonomy" id="247480"/>
    <lineage>
        <taxon>Bacteria</taxon>
        <taxon>Bacillati</taxon>
        <taxon>Bacillota</taxon>
        <taxon>Bacilli</taxon>
        <taxon>Bacillales</taxon>
        <taxon>Anoxybacillaceae</taxon>
        <taxon>Thermaerobacillus</taxon>
    </lineage>
</organism>
<protein>
    <submittedName>
        <fullName evidence="2">Uncharacterized protein</fullName>
    </submittedName>
</protein>
<dbReference type="AlphaFoldDB" id="A0A7W0BYL2"/>
<sequence length="77" mass="9189">MNQLQQVFTIAYMINFYISGLLSLYGNKTECIQDQEREDTDCTEVAWPSLYDWCPLLFLLKRDRGMCMRTIQQQLQK</sequence>
<evidence type="ECO:0000313" key="3">
    <source>
        <dbReference type="Proteomes" id="UP000523087"/>
    </source>
</evidence>
<keyword evidence="1" id="KW-1133">Transmembrane helix</keyword>
<dbReference type="RefSeq" id="WP_228485593.1">
    <property type="nucleotide sequence ID" value="NZ_CP064060.1"/>
</dbReference>